<dbReference type="OrthoDB" id="1937188at2"/>
<proteinExistence type="predicted"/>
<keyword evidence="1" id="KW-1133">Transmembrane helix</keyword>
<evidence type="ECO:0000256" key="1">
    <source>
        <dbReference type="SAM" id="Phobius"/>
    </source>
</evidence>
<name>A0A1G8Q6I8_9BACI</name>
<sequence>MSQYRIPKDMTSELKINKALYLTDFFILVGLIPFTMVMSNIVHDSLLWYFYLFMVIVAGLLIIRPATNPKKRIYEAVYYAICRRKDTYTAIDYVIDDDEDTEEIGGAKEDEHGDLR</sequence>
<dbReference type="EMBL" id="FNDU01000018">
    <property type="protein sequence ID" value="SDJ00146.1"/>
    <property type="molecule type" value="Genomic_DNA"/>
</dbReference>
<gene>
    <name evidence="2" type="ORF">SAMN05216352_11812</name>
</gene>
<evidence type="ECO:0000313" key="2">
    <source>
        <dbReference type="EMBL" id="SDJ00146.1"/>
    </source>
</evidence>
<feature type="transmembrane region" description="Helical" evidence="1">
    <location>
        <begin position="46"/>
        <end position="63"/>
    </location>
</feature>
<keyword evidence="1" id="KW-0812">Transmembrane</keyword>
<dbReference type="Pfam" id="PF17332">
    <property type="entry name" value="DUF5592"/>
    <property type="match status" value="1"/>
</dbReference>
<feature type="transmembrane region" description="Helical" evidence="1">
    <location>
        <begin position="20"/>
        <end position="40"/>
    </location>
</feature>
<dbReference type="InterPro" id="IPR020275">
    <property type="entry name" value="DUF5592"/>
</dbReference>
<evidence type="ECO:0008006" key="4">
    <source>
        <dbReference type="Google" id="ProtNLM"/>
    </source>
</evidence>
<reference evidence="2 3" key="1">
    <citation type="submission" date="2016-10" db="EMBL/GenBank/DDBJ databases">
        <authorList>
            <person name="de Groot N.N."/>
        </authorList>
    </citation>
    <scope>NUCLEOTIDE SEQUENCE [LARGE SCALE GENOMIC DNA]</scope>
    <source>
        <strain evidence="3">P4B,CCM 7963,CECT 7998,DSM 25260,IBRC-M 10614,KCTC 13821</strain>
    </source>
</reference>
<dbReference type="Proteomes" id="UP000199017">
    <property type="component" value="Unassembled WGS sequence"/>
</dbReference>
<keyword evidence="1" id="KW-0472">Membrane</keyword>
<dbReference type="AlphaFoldDB" id="A0A1G8Q6I8"/>
<evidence type="ECO:0000313" key="3">
    <source>
        <dbReference type="Proteomes" id="UP000199017"/>
    </source>
</evidence>
<dbReference type="STRING" id="930129.SAMN05216352_11812"/>
<dbReference type="RefSeq" id="WP_091587657.1">
    <property type="nucleotide sequence ID" value="NZ_FNDU01000018.1"/>
</dbReference>
<keyword evidence="3" id="KW-1185">Reference proteome</keyword>
<accession>A0A1G8Q6I8</accession>
<organism evidence="2 3">
    <name type="scientific">Alteribacillus bidgolensis</name>
    <dbReference type="NCBI Taxonomy" id="930129"/>
    <lineage>
        <taxon>Bacteria</taxon>
        <taxon>Bacillati</taxon>
        <taxon>Bacillota</taxon>
        <taxon>Bacilli</taxon>
        <taxon>Bacillales</taxon>
        <taxon>Bacillaceae</taxon>
        <taxon>Alteribacillus</taxon>
    </lineage>
</organism>
<protein>
    <recommendedName>
        <fullName evidence="4">PrgI family protein</fullName>
    </recommendedName>
</protein>